<proteinExistence type="predicted"/>
<sequence>MASLLDPKTFQLLRRASREARRRGVLVDDLPAEVVATLMLPRVDMAKWGMPANSEVTADRVHGNQAPANALAAAAGGYWLPAAELLAATWGDWAARVEVVRALGDAAAADDTWLSAWRAARPRDPGHAVVLARMLIVVAWQVRDSQRGVDTTREQFVGFRRVLLEARQAAVAAAEVAPEDPTPWWAHVTLARGLSYEHDEFLAVWSELLARDPLHRHAHVQALRYWCRKWRGSDDLMTEFAATAAATSPTLAVLPLQAAFEHDHDRWRDQDVVAALDTLLTRLSTDPHDTPFTRDERGWAIQALMANNRHNEAITQLRALGTHADAEPWSLSESPVFLFLQTRTKACTNAGRP</sequence>
<protein>
    <recommendedName>
        <fullName evidence="3">DUF4034 domain-containing protein</fullName>
    </recommendedName>
</protein>
<evidence type="ECO:0000313" key="2">
    <source>
        <dbReference type="Proteomes" id="UP000199051"/>
    </source>
</evidence>
<gene>
    <name evidence="1" type="ORF">SAMN04487818_102359</name>
</gene>
<dbReference type="Proteomes" id="UP000199051">
    <property type="component" value="Unassembled WGS sequence"/>
</dbReference>
<reference evidence="2" key="1">
    <citation type="submission" date="2016-10" db="EMBL/GenBank/DDBJ databases">
        <authorList>
            <person name="Varghese N."/>
            <person name="Submissions S."/>
        </authorList>
    </citation>
    <scope>NUCLEOTIDE SEQUENCE [LARGE SCALE GENOMIC DNA]</scope>
    <source>
        <strain evidence="2">DSM 44260</strain>
    </source>
</reference>
<keyword evidence="2" id="KW-1185">Reference proteome</keyword>
<organism evidence="1 2">
    <name type="scientific">Actinokineospora terrae</name>
    <dbReference type="NCBI Taxonomy" id="155974"/>
    <lineage>
        <taxon>Bacteria</taxon>
        <taxon>Bacillati</taxon>
        <taxon>Actinomycetota</taxon>
        <taxon>Actinomycetes</taxon>
        <taxon>Pseudonocardiales</taxon>
        <taxon>Pseudonocardiaceae</taxon>
        <taxon>Actinokineospora</taxon>
    </lineage>
</organism>
<accession>A0A1H9MVT3</accession>
<evidence type="ECO:0000313" key="1">
    <source>
        <dbReference type="EMBL" id="SER27691.1"/>
    </source>
</evidence>
<evidence type="ECO:0008006" key="3">
    <source>
        <dbReference type="Google" id="ProtNLM"/>
    </source>
</evidence>
<dbReference type="RefSeq" id="WP_092775283.1">
    <property type="nucleotide sequence ID" value="NZ_FOGI01000002.1"/>
</dbReference>
<name>A0A1H9MVT3_9PSEU</name>
<dbReference type="STRING" id="155974.SAMN04487818_102359"/>
<dbReference type="AlphaFoldDB" id="A0A1H9MVT3"/>
<dbReference type="EMBL" id="FOGI01000002">
    <property type="protein sequence ID" value="SER27691.1"/>
    <property type="molecule type" value="Genomic_DNA"/>
</dbReference>